<dbReference type="RefSeq" id="WP_169609632.1">
    <property type="nucleotide sequence ID" value="NZ_CP051682.1"/>
</dbReference>
<dbReference type="InterPro" id="IPR051704">
    <property type="entry name" value="FAD_aromatic-hydroxylase"/>
</dbReference>
<dbReference type="AlphaFoldDB" id="A0A7L5E360"/>
<dbReference type="PRINTS" id="PR00420">
    <property type="entry name" value="RNGMNOXGNASE"/>
</dbReference>
<accession>A0A7L5E360</accession>
<dbReference type="Gene3D" id="3.30.9.10">
    <property type="entry name" value="D-Amino Acid Oxidase, subunit A, domain 2"/>
    <property type="match status" value="1"/>
</dbReference>
<dbReference type="InterPro" id="IPR036188">
    <property type="entry name" value="FAD/NAD-bd_sf"/>
</dbReference>
<protein>
    <submittedName>
        <fullName evidence="2">FAD-binding monooxygenase</fullName>
    </submittedName>
</protein>
<dbReference type="GO" id="GO:0004497">
    <property type="term" value="F:monooxygenase activity"/>
    <property type="evidence" value="ECO:0007669"/>
    <property type="project" value="UniProtKB-KW"/>
</dbReference>
<proteinExistence type="predicted"/>
<dbReference type="GO" id="GO:0071949">
    <property type="term" value="F:FAD binding"/>
    <property type="evidence" value="ECO:0007669"/>
    <property type="project" value="InterPro"/>
</dbReference>
<keyword evidence="3" id="KW-1185">Reference proteome</keyword>
<dbReference type="Proteomes" id="UP000503278">
    <property type="component" value="Chromosome"/>
</dbReference>
<evidence type="ECO:0000259" key="1">
    <source>
        <dbReference type="Pfam" id="PF01494"/>
    </source>
</evidence>
<gene>
    <name evidence="2" type="ORF">HH214_17015</name>
</gene>
<dbReference type="Gene3D" id="3.50.50.60">
    <property type="entry name" value="FAD/NAD(P)-binding domain"/>
    <property type="match status" value="1"/>
</dbReference>
<dbReference type="EMBL" id="CP051682">
    <property type="protein sequence ID" value="QJD97451.1"/>
    <property type="molecule type" value="Genomic_DNA"/>
</dbReference>
<sequence length="352" mass="39859">MNKLGYKVTVVEIANEPRTSGTPVDVCGTAVNVAKRMQMFEQIKSNKLNLEAVEFKNSDDVTEGSIVLKSENIQHAGQDEHLEIERDKMIAILFDALKSNVEFIFGTSITALEETKDDIQAIFTNGSKRAFDLVLGCDGSHSRVRKIWFGHEAEHTHFLGIYFSISIVNKTLIKDNTMQMYNVPDKAIMLNAYNSKTDITFCFFSEQEISYDYRDAGQQRKFIEEQFSKQSWRTTELLEEVKHSENFYFDKLCQIKMPSWTNGRVALIGDAGYCASPASGMGASLAMVGAATLADALEKHSENFELAFQDYNKNLRPFVEEVQATAQMNVNKSFIPRTEEAIRKRNLQTTPF</sequence>
<feature type="domain" description="FAD-binding" evidence="1">
    <location>
        <begin position="75"/>
        <end position="301"/>
    </location>
</feature>
<reference evidence="2 3" key="1">
    <citation type="submission" date="2020-04" db="EMBL/GenBank/DDBJ databases">
        <title>Genome sequencing of novel species.</title>
        <authorList>
            <person name="Heo J."/>
            <person name="Kim S.-J."/>
            <person name="Kim J.-S."/>
            <person name="Hong S.-B."/>
            <person name="Kwon S.-W."/>
        </authorList>
    </citation>
    <scope>NUCLEOTIDE SEQUENCE [LARGE SCALE GENOMIC DNA]</scope>
    <source>
        <strain evidence="2 3">F39-2</strain>
    </source>
</reference>
<evidence type="ECO:0000313" key="3">
    <source>
        <dbReference type="Proteomes" id="UP000503278"/>
    </source>
</evidence>
<dbReference type="SUPFAM" id="SSF51905">
    <property type="entry name" value="FAD/NAD(P)-binding domain"/>
    <property type="match status" value="1"/>
</dbReference>
<dbReference type="Pfam" id="PF01494">
    <property type="entry name" value="FAD_binding_3"/>
    <property type="match status" value="1"/>
</dbReference>
<dbReference type="KEGG" id="mrob:HH214_17015"/>
<name>A0A7L5E360_9SPHI</name>
<organism evidence="2 3">
    <name type="scientific">Mucilaginibacter robiniae</name>
    <dbReference type="NCBI Taxonomy" id="2728022"/>
    <lineage>
        <taxon>Bacteria</taxon>
        <taxon>Pseudomonadati</taxon>
        <taxon>Bacteroidota</taxon>
        <taxon>Sphingobacteriia</taxon>
        <taxon>Sphingobacteriales</taxon>
        <taxon>Sphingobacteriaceae</taxon>
        <taxon>Mucilaginibacter</taxon>
    </lineage>
</organism>
<keyword evidence="2" id="KW-0560">Oxidoreductase</keyword>
<keyword evidence="2" id="KW-0503">Monooxygenase</keyword>
<evidence type="ECO:0000313" key="2">
    <source>
        <dbReference type="EMBL" id="QJD97451.1"/>
    </source>
</evidence>
<dbReference type="PANTHER" id="PTHR46865">
    <property type="entry name" value="OXIDOREDUCTASE-RELATED"/>
    <property type="match status" value="1"/>
</dbReference>
<dbReference type="InterPro" id="IPR002938">
    <property type="entry name" value="FAD-bd"/>
</dbReference>
<dbReference type="PANTHER" id="PTHR46865:SF2">
    <property type="entry name" value="MONOOXYGENASE"/>
    <property type="match status" value="1"/>
</dbReference>